<dbReference type="Proteomes" id="UP000789570">
    <property type="component" value="Unassembled WGS sequence"/>
</dbReference>
<comment type="caution">
    <text evidence="1">The sequence shown here is derived from an EMBL/GenBank/DDBJ whole genome shotgun (WGS) entry which is preliminary data.</text>
</comment>
<name>A0A9N9AUL9_9GLOM</name>
<evidence type="ECO:0000313" key="1">
    <source>
        <dbReference type="EMBL" id="CAG8543233.1"/>
    </source>
</evidence>
<dbReference type="EMBL" id="CAJVPQ010001283">
    <property type="protein sequence ID" value="CAG8543233.1"/>
    <property type="molecule type" value="Genomic_DNA"/>
</dbReference>
<dbReference type="AlphaFoldDB" id="A0A9N9AUL9"/>
<reference evidence="1" key="1">
    <citation type="submission" date="2021-06" db="EMBL/GenBank/DDBJ databases">
        <authorList>
            <person name="Kallberg Y."/>
            <person name="Tangrot J."/>
            <person name="Rosling A."/>
        </authorList>
    </citation>
    <scope>NUCLEOTIDE SEQUENCE</scope>
    <source>
        <strain evidence="1">UK204</strain>
    </source>
</reference>
<accession>A0A9N9AUL9</accession>
<protein>
    <submittedName>
        <fullName evidence="1">8729_t:CDS:1</fullName>
    </submittedName>
</protein>
<evidence type="ECO:0000313" key="2">
    <source>
        <dbReference type="Proteomes" id="UP000789570"/>
    </source>
</evidence>
<proteinExistence type="predicted"/>
<sequence length="57" mass="6511">NVGDYKINEAYPTKKKEVIHKYNALLDVLKSKVEIAFKRGQSVGNWSVIGEVIYRIS</sequence>
<keyword evidence="2" id="KW-1185">Reference proteome</keyword>
<gene>
    <name evidence="1" type="ORF">FCALED_LOCUS5744</name>
</gene>
<organism evidence="1 2">
    <name type="scientific">Funneliformis caledonium</name>
    <dbReference type="NCBI Taxonomy" id="1117310"/>
    <lineage>
        <taxon>Eukaryota</taxon>
        <taxon>Fungi</taxon>
        <taxon>Fungi incertae sedis</taxon>
        <taxon>Mucoromycota</taxon>
        <taxon>Glomeromycotina</taxon>
        <taxon>Glomeromycetes</taxon>
        <taxon>Glomerales</taxon>
        <taxon>Glomeraceae</taxon>
        <taxon>Funneliformis</taxon>
    </lineage>
</organism>
<feature type="non-terminal residue" evidence="1">
    <location>
        <position position="1"/>
    </location>
</feature>